<dbReference type="PANTHER" id="PTHR10900">
    <property type="entry name" value="PERIOSTIN-RELATED"/>
    <property type="match status" value="1"/>
</dbReference>
<dbReference type="PROSITE" id="PS50213">
    <property type="entry name" value="FAS1"/>
    <property type="match status" value="2"/>
</dbReference>
<gene>
    <name evidence="3" type="ORF">SAMN05660909_03747</name>
</gene>
<evidence type="ECO:0000256" key="1">
    <source>
        <dbReference type="SAM" id="SignalP"/>
    </source>
</evidence>
<sequence length="357" mass="39792">MFKYIRTCMMLSLLPLAFSACKHDELAVPGEKESFRLAGDFIRNNYDLSLFNAAMEYTGLAEEMNGPGPYTLLVPGNTAFNELGITRPSDFQKLNKDSLKAALQYHILSRRLPSSAIPANGVDIRYTNLANKEVYLTYAAFPVDYPQFPTNHIYVNGSFVTKKDVVLANGILYVLDKVIKYNPGTVQDWLAARPEYSVFVAALKQFGLWNQLSGEGPFTVLAPDNEALAKAGITMESLQLYTPERYLGARLFGVYLLRKRHFFLTDFPAFSSMYGASGTQAAIEGDSYEYTMSATKNTYQVSPTVYTFGYQDPARPFLGVLRSVTGNTSRRNDNLTDNGVVHYLPGVVVMPEEALKK</sequence>
<evidence type="ECO:0000259" key="2">
    <source>
        <dbReference type="PROSITE" id="PS50213"/>
    </source>
</evidence>
<name>A0A1H4EII0_9BACT</name>
<dbReference type="GO" id="GO:0030198">
    <property type="term" value="P:extracellular matrix organization"/>
    <property type="evidence" value="ECO:0007669"/>
    <property type="project" value="TreeGrafter"/>
</dbReference>
<dbReference type="STRING" id="408074.SAMN05660909_03747"/>
<dbReference type="AlphaFoldDB" id="A0A1H4EII0"/>
<dbReference type="GO" id="GO:0007155">
    <property type="term" value="P:cell adhesion"/>
    <property type="evidence" value="ECO:0007669"/>
    <property type="project" value="TreeGrafter"/>
</dbReference>
<dbReference type="GO" id="GO:0050839">
    <property type="term" value="F:cell adhesion molecule binding"/>
    <property type="evidence" value="ECO:0007669"/>
    <property type="project" value="TreeGrafter"/>
</dbReference>
<dbReference type="PROSITE" id="PS51257">
    <property type="entry name" value="PROKAR_LIPOPROTEIN"/>
    <property type="match status" value="1"/>
</dbReference>
<organism evidence="3 4">
    <name type="scientific">Chitinophaga terrae</name>
    <name type="common">ex Kim and Jung 2007</name>
    <dbReference type="NCBI Taxonomy" id="408074"/>
    <lineage>
        <taxon>Bacteria</taxon>
        <taxon>Pseudomonadati</taxon>
        <taxon>Bacteroidota</taxon>
        <taxon>Chitinophagia</taxon>
        <taxon>Chitinophagales</taxon>
        <taxon>Chitinophagaceae</taxon>
        <taxon>Chitinophaga</taxon>
    </lineage>
</organism>
<dbReference type="EMBL" id="FNRL01000018">
    <property type="protein sequence ID" value="SEA84508.1"/>
    <property type="molecule type" value="Genomic_DNA"/>
</dbReference>
<feature type="domain" description="FAS1" evidence="2">
    <location>
        <begin position="35"/>
        <end position="179"/>
    </location>
</feature>
<feature type="chain" id="PRO_5011782577" evidence="1">
    <location>
        <begin position="20"/>
        <end position="357"/>
    </location>
</feature>
<keyword evidence="4" id="KW-1185">Reference proteome</keyword>
<dbReference type="GO" id="GO:0005615">
    <property type="term" value="C:extracellular space"/>
    <property type="evidence" value="ECO:0007669"/>
    <property type="project" value="TreeGrafter"/>
</dbReference>
<evidence type="ECO:0000313" key="3">
    <source>
        <dbReference type="EMBL" id="SEA84508.1"/>
    </source>
</evidence>
<protein>
    <submittedName>
        <fullName evidence="3">Fasciclin domain-containing protein</fullName>
    </submittedName>
</protein>
<reference evidence="4" key="1">
    <citation type="submission" date="2016-10" db="EMBL/GenBank/DDBJ databases">
        <authorList>
            <person name="Varghese N."/>
            <person name="Submissions S."/>
        </authorList>
    </citation>
    <scope>NUCLEOTIDE SEQUENCE [LARGE SCALE GENOMIC DNA]</scope>
    <source>
        <strain evidence="4">DSM 23920</strain>
    </source>
</reference>
<dbReference type="Pfam" id="PF02469">
    <property type="entry name" value="Fasciclin"/>
    <property type="match status" value="2"/>
</dbReference>
<dbReference type="InterPro" id="IPR036378">
    <property type="entry name" value="FAS1_dom_sf"/>
</dbReference>
<dbReference type="Proteomes" id="UP000199656">
    <property type="component" value="Unassembled WGS sequence"/>
</dbReference>
<feature type="domain" description="FAS1" evidence="2">
    <location>
        <begin position="183"/>
        <end position="348"/>
    </location>
</feature>
<keyword evidence="1" id="KW-0732">Signal</keyword>
<proteinExistence type="predicted"/>
<feature type="signal peptide" evidence="1">
    <location>
        <begin position="1"/>
        <end position="19"/>
    </location>
</feature>
<dbReference type="SMART" id="SM00554">
    <property type="entry name" value="FAS1"/>
    <property type="match status" value="1"/>
</dbReference>
<dbReference type="RefSeq" id="WP_168927902.1">
    <property type="nucleotide sequence ID" value="NZ_BKAT01000031.1"/>
</dbReference>
<dbReference type="GO" id="GO:0031012">
    <property type="term" value="C:extracellular matrix"/>
    <property type="evidence" value="ECO:0007669"/>
    <property type="project" value="TreeGrafter"/>
</dbReference>
<dbReference type="SUPFAM" id="SSF82153">
    <property type="entry name" value="FAS1 domain"/>
    <property type="match status" value="2"/>
</dbReference>
<dbReference type="InterPro" id="IPR000782">
    <property type="entry name" value="FAS1_domain"/>
</dbReference>
<accession>A0A1H4EII0</accession>
<dbReference type="Gene3D" id="2.30.180.10">
    <property type="entry name" value="FAS1 domain"/>
    <property type="match status" value="2"/>
</dbReference>
<evidence type="ECO:0000313" key="4">
    <source>
        <dbReference type="Proteomes" id="UP000199656"/>
    </source>
</evidence>
<dbReference type="PANTHER" id="PTHR10900:SF77">
    <property type="entry name" value="FI19380P1"/>
    <property type="match status" value="1"/>
</dbReference>
<dbReference type="InterPro" id="IPR050904">
    <property type="entry name" value="Adhesion/Biosynth-related"/>
</dbReference>